<comment type="caution">
    <text evidence="9">The sequence shown here is derived from an EMBL/GenBank/DDBJ whole genome shotgun (WGS) entry which is preliminary data.</text>
</comment>
<keyword evidence="5 7" id="KW-1133">Transmembrane helix</keyword>
<keyword evidence="6 7" id="KW-0472">Membrane</keyword>
<keyword evidence="7" id="KW-0997">Cell inner membrane</keyword>
<comment type="caution">
    <text evidence="7">Lacks conserved residue(s) required for the propagation of feature annotation.</text>
</comment>
<evidence type="ECO:0000259" key="8">
    <source>
        <dbReference type="Pfam" id="PF04290"/>
    </source>
</evidence>
<dbReference type="InterPro" id="IPR055348">
    <property type="entry name" value="DctQ"/>
</dbReference>
<feature type="transmembrane region" description="Helical" evidence="7">
    <location>
        <begin position="238"/>
        <end position="261"/>
    </location>
</feature>
<feature type="transmembrane region" description="Helical" evidence="7">
    <location>
        <begin position="58"/>
        <end position="79"/>
    </location>
</feature>
<organism evidence="9 10">
    <name type="scientific">Sedimentitalea todarodis</name>
    <dbReference type="NCBI Taxonomy" id="1631240"/>
    <lineage>
        <taxon>Bacteria</taxon>
        <taxon>Pseudomonadati</taxon>
        <taxon>Pseudomonadota</taxon>
        <taxon>Alphaproteobacteria</taxon>
        <taxon>Rhodobacterales</taxon>
        <taxon>Paracoccaceae</taxon>
        <taxon>Sedimentitalea</taxon>
    </lineage>
</organism>
<dbReference type="EMBL" id="JASMWN010000003">
    <property type="protein sequence ID" value="MDU9003290.1"/>
    <property type="molecule type" value="Genomic_DNA"/>
</dbReference>
<feature type="transmembrane region" description="Helical" evidence="7">
    <location>
        <begin position="292"/>
        <end position="311"/>
    </location>
</feature>
<evidence type="ECO:0000256" key="4">
    <source>
        <dbReference type="ARBA" id="ARBA00022692"/>
    </source>
</evidence>
<keyword evidence="2 7" id="KW-0813">Transport</keyword>
<comment type="function">
    <text evidence="7">Part of the tripartite ATP-independent periplasmic (TRAP) transport system.</text>
</comment>
<evidence type="ECO:0000256" key="1">
    <source>
        <dbReference type="ARBA" id="ARBA00004651"/>
    </source>
</evidence>
<feature type="domain" description="Tripartite ATP-independent periplasmic transporters DctQ component" evidence="8">
    <location>
        <begin position="181"/>
        <end position="310"/>
    </location>
</feature>
<evidence type="ECO:0000256" key="5">
    <source>
        <dbReference type="ARBA" id="ARBA00022989"/>
    </source>
</evidence>
<comment type="subcellular location">
    <subcellularLocation>
        <location evidence="7">Cell inner membrane</location>
        <topology evidence="7">Multi-pass membrane protein</topology>
    </subcellularLocation>
    <subcellularLocation>
        <location evidence="1">Cell membrane</location>
        <topology evidence="1">Multi-pass membrane protein</topology>
    </subcellularLocation>
</comment>
<evidence type="ECO:0000313" key="10">
    <source>
        <dbReference type="Proteomes" id="UP001255416"/>
    </source>
</evidence>
<dbReference type="RefSeq" id="WP_316774064.1">
    <property type="nucleotide sequence ID" value="NZ_JASMWN010000003.1"/>
</dbReference>
<feature type="transmembrane region" description="Helical" evidence="7">
    <location>
        <begin position="202"/>
        <end position="218"/>
    </location>
</feature>
<keyword evidence="4 7" id="KW-0812">Transmembrane</keyword>
<gene>
    <name evidence="9" type="ORF">QO231_05415</name>
</gene>
<evidence type="ECO:0000256" key="6">
    <source>
        <dbReference type="ARBA" id="ARBA00023136"/>
    </source>
</evidence>
<feature type="transmembrane region" description="Helical" evidence="7">
    <location>
        <begin position="169"/>
        <end position="190"/>
    </location>
</feature>
<keyword evidence="10" id="KW-1185">Reference proteome</keyword>
<name>A0ABU3VAU4_9RHOB</name>
<comment type="subunit">
    <text evidence="7">The complex comprises the extracytoplasmic solute receptor protein and the two transmembrane proteins.</text>
</comment>
<keyword evidence="3" id="KW-1003">Cell membrane</keyword>
<feature type="transmembrane region" description="Helical" evidence="7">
    <location>
        <begin position="144"/>
        <end position="163"/>
    </location>
</feature>
<evidence type="ECO:0000256" key="7">
    <source>
        <dbReference type="RuleBase" id="RU369079"/>
    </source>
</evidence>
<dbReference type="Proteomes" id="UP001255416">
    <property type="component" value="Unassembled WGS sequence"/>
</dbReference>
<dbReference type="Pfam" id="PF04290">
    <property type="entry name" value="DctQ"/>
    <property type="match status" value="1"/>
</dbReference>
<reference evidence="10" key="1">
    <citation type="submission" date="2023-05" db="EMBL/GenBank/DDBJ databases">
        <title>Sedimentitalea sp. nov. JM2-8.</title>
        <authorList>
            <person name="Huang J."/>
        </authorList>
    </citation>
    <scope>NUCLEOTIDE SEQUENCE [LARGE SCALE GENOMIC DNA]</scope>
    <source>
        <strain evidence="10">KHS03</strain>
    </source>
</reference>
<comment type="similarity">
    <text evidence="7">Belongs to the TRAP transporter small permease family.</text>
</comment>
<protein>
    <recommendedName>
        <fullName evidence="7">TRAP transporter small permease protein</fullName>
    </recommendedName>
</protein>
<feature type="transmembrane region" description="Helical" evidence="7">
    <location>
        <begin position="22"/>
        <end position="46"/>
    </location>
</feature>
<sequence length="331" mass="36596">MNATSEAEILSPRGAPAPYVRYFGWATLLVLFAFLVNNVLIVWYDYPTLMSLVDGTDTRAWVLAATYLLALVGAGLLVHRTSTRTLRYDAKLISDFNAYLIRGCYFAVLFVGVADFTIAFLRVEGLLTALVSSDMSKELTRSRFIGPYVHVPLILLGFVFAFFSRSLGFIWLALLIVVAELLIVVSRFVFSYEQALMGDLVRYWYAALFLFASAYTLLEEGHVRVDVLYAGFGARTKGRVNSVGCIFLGIVTAWTIILIGLGSKQAIINAPIANFEVSQVGTAGMFVKYQMAAFLAIFAVTMLIQFVSYLFEAVADARDEPGKREVAAISH</sequence>
<feature type="transmembrane region" description="Helical" evidence="7">
    <location>
        <begin position="99"/>
        <end position="123"/>
    </location>
</feature>
<evidence type="ECO:0000313" key="9">
    <source>
        <dbReference type="EMBL" id="MDU9003290.1"/>
    </source>
</evidence>
<evidence type="ECO:0000256" key="2">
    <source>
        <dbReference type="ARBA" id="ARBA00022448"/>
    </source>
</evidence>
<proteinExistence type="inferred from homology"/>
<accession>A0ABU3VAU4</accession>
<evidence type="ECO:0000256" key="3">
    <source>
        <dbReference type="ARBA" id="ARBA00022475"/>
    </source>
</evidence>